<feature type="region of interest" description="Disordered" evidence="2">
    <location>
        <begin position="426"/>
        <end position="448"/>
    </location>
</feature>
<keyword evidence="1" id="KW-0479">Metal-binding</keyword>
<dbReference type="PROSITE" id="PS50103">
    <property type="entry name" value="ZF_C3H1"/>
    <property type="match status" value="1"/>
</dbReference>
<sequence>MHDIQDLMDLDGDYSTSNPDNASVLRDFEGVLSKCREAMSSSDSRYEELLAKYNELESKVVGRVMQDTATPQTLTCQFVVVLVDAHSHKFMDKYIYGAESGGSQAAKLLKKATANYITEHHPDMRSNHIHARVYANLKALSTNVAERRNGINRKLKLPHYPRSLGAFAAGFSRMDAFFDYVDVVEQGDVEQKITALFCSYIKDPQCSHIFLAASGSAKYTRLLDEHAKSAVKFTMIPGGLQDSIIYPGKQSTTFANVFEQVGSGRIPTEIPTNVAESQNKPSKVPSLHEATPYISEPPSGIPVNFDGDRIDDHMNTPTNSQWSTYEAHISKKKLCTPFYLGKGCENRITCTYDHSPINPTITYCLRYALRKVPCRKRGACRMEGCFMGHTCRNSGCKNGKIRRCKLNPQMHNMDMRVARWVQPDEYEAGVEDEDEDEREVVGSEEPEASIEPCGVRTGILIDICDGGVVGDRREKI</sequence>
<dbReference type="PANTHER" id="PTHR37543">
    <property type="entry name" value="CCCH ZINC FINGER DNA BINDING PROTEIN (AFU_ORTHOLOGUE AFUA_5G12760)"/>
    <property type="match status" value="1"/>
</dbReference>
<dbReference type="Proteomes" id="UP000001067">
    <property type="component" value="Unassembled WGS sequence"/>
</dbReference>
<dbReference type="InterPro" id="IPR057683">
    <property type="entry name" value="DUF7923"/>
</dbReference>
<keyword evidence="1" id="KW-0863">Zinc-finger</keyword>
<reference evidence="4 5" key="1">
    <citation type="journal article" date="2010" name="Genome Biol.">
        <title>A first genome assembly of the barley fungal pathogen Pyrenophora teres f. teres.</title>
        <authorList>
            <person name="Ellwood S.R."/>
            <person name="Liu Z."/>
            <person name="Syme R.A."/>
            <person name="Lai Z."/>
            <person name="Hane J.K."/>
            <person name="Keiper F."/>
            <person name="Moffat C.S."/>
            <person name="Oliver R.P."/>
            <person name="Friesen T.L."/>
        </authorList>
    </citation>
    <scope>NUCLEOTIDE SEQUENCE [LARGE SCALE GENOMIC DNA]</scope>
    <source>
        <strain evidence="4 5">0-1</strain>
    </source>
</reference>
<evidence type="ECO:0000256" key="2">
    <source>
        <dbReference type="SAM" id="MobiDB-lite"/>
    </source>
</evidence>
<name>E3S3I7_PYRTT</name>
<dbReference type="Pfam" id="PF25543">
    <property type="entry name" value="zf-CCCH_tandem"/>
    <property type="match status" value="1"/>
</dbReference>
<feature type="zinc finger region" description="C3H1-type" evidence="1">
    <location>
        <begin position="329"/>
        <end position="357"/>
    </location>
</feature>
<evidence type="ECO:0000256" key="1">
    <source>
        <dbReference type="PROSITE-ProRule" id="PRU00723"/>
    </source>
</evidence>
<organism evidence="5">
    <name type="scientific">Pyrenophora teres f. teres (strain 0-1)</name>
    <name type="common">Barley net blotch fungus</name>
    <name type="synonym">Drechslera teres f. teres</name>
    <dbReference type="NCBI Taxonomy" id="861557"/>
    <lineage>
        <taxon>Eukaryota</taxon>
        <taxon>Fungi</taxon>
        <taxon>Dikarya</taxon>
        <taxon>Ascomycota</taxon>
        <taxon>Pezizomycotina</taxon>
        <taxon>Dothideomycetes</taxon>
        <taxon>Pleosporomycetidae</taxon>
        <taxon>Pleosporales</taxon>
        <taxon>Pleosporineae</taxon>
        <taxon>Pleosporaceae</taxon>
        <taxon>Pyrenophora</taxon>
    </lineage>
</organism>
<dbReference type="InterPro" id="IPR057654">
    <property type="entry name" value="Znf-CCCH_tandem"/>
</dbReference>
<dbReference type="Pfam" id="PF25540">
    <property type="entry name" value="DUF7923"/>
    <property type="match status" value="1"/>
</dbReference>
<dbReference type="EMBL" id="GL536989">
    <property type="protein sequence ID" value="EFQ87466.1"/>
    <property type="molecule type" value="Genomic_DNA"/>
</dbReference>
<protein>
    <recommendedName>
        <fullName evidence="3">C3H1-type domain-containing protein</fullName>
    </recommendedName>
</protein>
<dbReference type="OrthoDB" id="2270193at2759"/>
<dbReference type="eggNOG" id="ENOG502SJHR">
    <property type="taxonomic scope" value="Eukaryota"/>
</dbReference>
<dbReference type="KEGG" id="pte:PTT_17033"/>
<dbReference type="Pfam" id="PF25542">
    <property type="entry name" value="zf-CCCH_12"/>
    <property type="match status" value="1"/>
</dbReference>
<dbReference type="InterPro" id="IPR000571">
    <property type="entry name" value="Znf_CCCH"/>
</dbReference>
<keyword evidence="5" id="KW-1185">Reference proteome</keyword>
<feature type="domain" description="C3H1-type" evidence="3">
    <location>
        <begin position="329"/>
        <end position="357"/>
    </location>
</feature>
<dbReference type="HOGENOM" id="CLU_031811_5_2_1"/>
<evidence type="ECO:0000259" key="3">
    <source>
        <dbReference type="PROSITE" id="PS50103"/>
    </source>
</evidence>
<gene>
    <name evidence="4" type="ORF">PTT_17033</name>
</gene>
<proteinExistence type="predicted"/>
<dbReference type="PANTHER" id="PTHR37543:SF1">
    <property type="entry name" value="CCCH ZINC FINGER DNA BINDING PROTEIN (AFU_ORTHOLOGUE AFUA_5G12760)"/>
    <property type="match status" value="1"/>
</dbReference>
<dbReference type="GO" id="GO:0008270">
    <property type="term" value="F:zinc ion binding"/>
    <property type="evidence" value="ECO:0007669"/>
    <property type="project" value="UniProtKB-KW"/>
</dbReference>
<accession>E3S3I7</accession>
<evidence type="ECO:0000313" key="5">
    <source>
        <dbReference type="Proteomes" id="UP000001067"/>
    </source>
</evidence>
<keyword evidence="1" id="KW-0862">Zinc</keyword>
<evidence type="ECO:0000313" key="4">
    <source>
        <dbReference type="EMBL" id="EFQ87466.1"/>
    </source>
</evidence>
<dbReference type="AlphaFoldDB" id="E3S3I7"/>